<name>A0A0A9GIC8_ARUDO</name>
<dbReference type="EMBL" id="GBRH01173016">
    <property type="protein sequence ID" value="JAE24880.1"/>
    <property type="molecule type" value="Transcribed_RNA"/>
</dbReference>
<accession>A0A0A9GIC8</accession>
<sequence length="101" mass="11700">MLSMVRKKGQRWVLFDESTFETSYLSLSLCKTKWHLFFSVFSWWLSFLRGIFHKSSLTGLYKSSFALFRSIATNMALNCAREQNSVEATTIVTVPNTTRSQ</sequence>
<organism evidence="1">
    <name type="scientific">Arundo donax</name>
    <name type="common">Giant reed</name>
    <name type="synonym">Donax arundinaceus</name>
    <dbReference type="NCBI Taxonomy" id="35708"/>
    <lineage>
        <taxon>Eukaryota</taxon>
        <taxon>Viridiplantae</taxon>
        <taxon>Streptophyta</taxon>
        <taxon>Embryophyta</taxon>
        <taxon>Tracheophyta</taxon>
        <taxon>Spermatophyta</taxon>
        <taxon>Magnoliopsida</taxon>
        <taxon>Liliopsida</taxon>
        <taxon>Poales</taxon>
        <taxon>Poaceae</taxon>
        <taxon>PACMAD clade</taxon>
        <taxon>Arundinoideae</taxon>
        <taxon>Arundineae</taxon>
        <taxon>Arundo</taxon>
    </lineage>
</organism>
<dbReference type="AlphaFoldDB" id="A0A0A9GIC8"/>
<proteinExistence type="predicted"/>
<reference evidence="1" key="2">
    <citation type="journal article" date="2015" name="Data Brief">
        <title>Shoot transcriptome of the giant reed, Arundo donax.</title>
        <authorList>
            <person name="Barrero R.A."/>
            <person name="Guerrero F.D."/>
            <person name="Moolhuijzen P."/>
            <person name="Goolsby J.A."/>
            <person name="Tidwell J."/>
            <person name="Bellgard S.E."/>
            <person name="Bellgard M.I."/>
        </authorList>
    </citation>
    <scope>NUCLEOTIDE SEQUENCE</scope>
    <source>
        <tissue evidence="1">Shoot tissue taken approximately 20 cm above the soil surface</tissue>
    </source>
</reference>
<protein>
    <submittedName>
        <fullName evidence="1">Uncharacterized protein</fullName>
    </submittedName>
</protein>
<reference evidence="1" key="1">
    <citation type="submission" date="2014-09" db="EMBL/GenBank/DDBJ databases">
        <authorList>
            <person name="Magalhaes I.L.F."/>
            <person name="Oliveira U."/>
            <person name="Santos F.R."/>
            <person name="Vidigal T.H.D.A."/>
            <person name="Brescovit A.D."/>
            <person name="Santos A.J."/>
        </authorList>
    </citation>
    <scope>NUCLEOTIDE SEQUENCE</scope>
    <source>
        <tissue evidence="1">Shoot tissue taken approximately 20 cm above the soil surface</tissue>
    </source>
</reference>
<evidence type="ECO:0000313" key="1">
    <source>
        <dbReference type="EMBL" id="JAE24880.1"/>
    </source>
</evidence>